<proteinExistence type="predicted"/>
<dbReference type="Gene3D" id="6.10.140.1310">
    <property type="match status" value="1"/>
</dbReference>
<dbReference type="Pfam" id="PF16778">
    <property type="entry name" value="Phage_tail_APC"/>
    <property type="match status" value="1"/>
</dbReference>
<protein>
    <recommendedName>
        <fullName evidence="1">Phage tail assembly chaperone-like domain-containing protein</fullName>
    </recommendedName>
</protein>
<sequence>MTIRTWHFYRLADGILTGRAVTLDDSDEALLQANTPPDCAAVAGVSDWQAQRVDLASGALMDWQPPQPADTALQTWRWDAAARRWLPVPTTAALAAEVRRTRDQRLAACDWVLLRALELAQPLPAEWATYRAALRAVPDQPGFPATVLWPAQPE</sequence>
<dbReference type="InterPro" id="IPR031893">
    <property type="entry name" value="Phage_tail_APC"/>
</dbReference>
<accession>A0A480AJ46</accession>
<gene>
    <name evidence="2" type="ORF">AQPW35_05640</name>
</gene>
<evidence type="ECO:0000313" key="3">
    <source>
        <dbReference type="Proteomes" id="UP000301751"/>
    </source>
</evidence>
<keyword evidence="3" id="KW-1185">Reference proteome</keyword>
<dbReference type="RefSeq" id="WP_137731229.1">
    <property type="nucleotide sequence ID" value="NZ_BJCL01000001.1"/>
</dbReference>
<evidence type="ECO:0000259" key="1">
    <source>
        <dbReference type="Pfam" id="PF16778"/>
    </source>
</evidence>
<reference evidence="3" key="1">
    <citation type="submission" date="2019-03" db="EMBL/GenBank/DDBJ databases">
        <title>Aquabacterium pictum sp.nov., the first bacteriochlorophyll a-containing freshwater bacterium in the genus Aquabacterium of the class Betaproteobacteria.</title>
        <authorList>
            <person name="Hirose S."/>
            <person name="Tank M."/>
            <person name="Hara E."/>
            <person name="Tamaki H."/>
            <person name="Takaichi S."/>
            <person name="Haruta S."/>
            <person name="Hanada S."/>
        </authorList>
    </citation>
    <scope>NUCLEOTIDE SEQUENCE [LARGE SCALE GENOMIC DNA]</scope>
    <source>
        <strain evidence="3">W35</strain>
    </source>
</reference>
<comment type="caution">
    <text evidence="2">The sequence shown here is derived from an EMBL/GenBank/DDBJ whole genome shotgun (WGS) entry which is preliminary data.</text>
</comment>
<organism evidence="2 3">
    <name type="scientific">Pseudaquabacterium pictum</name>
    <dbReference type="NCBI Taxonomy" id="2315236"/>
    <lineage>
        <taxon>Bacteria</taxon>
        <taxon>Pseudomonadati</taxon>
        <taxon>Pseudomonadota</taxon>
        <taxon>Betaproteobacteria</taxon>
        <taxon>Burkholderiales</taxon>
        <taxon>Sphaerotilaceae</taxon>
        <taxon>Pseudaquabacterium</taxon>
    </lineage>
</organism>
<dbReference type="EMBL" id="BJCL01000001">
    <property type="protein sequence ID" value="GCL61483.1"/>
    <property type="molecule type" value="Genomic_DNA"/>
</dbReference>
<name>A0A480AJ46_9BURK</name>
<feature type="domain" description="Phage tail assembly chaperone-like" evidence="1">
    <location>
        <begin position="95"/>
        <end position="154"/>
    </location>
</feature>
<dbReference type="Proteomes" id="UP000301751">
    <property type="component" value="Unassembled WGS sequence"/>
</dbReference>
<dbReference type="AlphaFoldDB" id="A0A480AJ46"/>
<evidence type="ECO:0000313" key="2">
    <source>
        <dbReference type="EMBL" id="GCL61483.1"/>
    </source>
</evidence>
<dbReference type="OrthoDB" id="9157384at2"/>